<feature type="region of interest" description="Disordered" evidence="1">
    <location>
        <begin position="126"/>
        <end position="147"/>
    </location>
</feature>
<dbReference type="EMBL" id="CAMAPE010000080">
    <property type="protein sequence ID" value="CAH9119508.1"/>
    <property type="molecule type" value="Genomic_DNA"/>
</dbReference>
<organism evidence="2 3">
    <name type="scientific">Cuscuta europaea</name>
    <name type="common">European dodder</name>
    <dbReference type="NCBI Taxonomy" id="41803"/>
    <lineage>
        <taxon>Eukaryota</taxon>
        <taxon>Viridiplantae</taxon>
        <taxon>Streptophyta</taxon>
        <taxon>Embryophyta</taxon>
        <taxon>Tracheophyta</taxon>
        <taxon>Spermatophyta</taxon>
        <taxon>Magnoliopsida</taxon>
        <taxon>eudicotyledons</taxon>
        <taxon>Gunneridae</taxon>
        <taxon>Pentapetalae</taxon>
        <taxon>asterids</taxon>
        <taxon>lamiids</taxon>
        <taxon>Solanales</taxon>
        <taxon>Convolvulaceae</taxon>
        <taxon>Cuscuteae</taxon>
        <taxon>Cuscuta</taxon>
        <taxon>Cuscuta subgen. Cuscuta</taxon>
    </lineage>
</organism>
<accession>A0A9P0ZY83</accession>
<evidence type="ECO:0000313" key="2">
    <source>
        <dbReference type="EMBL" id="CAH9119508.1"/>
    </source>
</evidence>
<name>A0A9P0ZY83_CUSEU</name>
<dbReference type="Proteomes" id="UP001152484">
    <property type="component" value="Unassembled WGS sequence"/>
</dbReference>
<evidence type="ECO:0000256" key="1">
    <source>
        <dbReference type="SAM" id="MobiDB-lite"/>
    </source>
</evidence>
<feature type="compositionally biased region" description="Polar residues" evidence="1">
    <location>
        <begin position="129"/>
        <end position="139"/>
    </location>
</feature>
<dbReference type="AlphaFoldDB" id="A0A9P0ZY83"/>
<proteinExistence type="predicted"/>
<evidence type="ECO:0000313" key="3">
    <source>
        <dbReference type="Proteomes" id="UP001152484"/>
    </source>
</evidence>
<reference evidence="2" key="1">
    <citation type="submission" date="2022-07" db="EMBL/GenBank/DDBJ databases">
        <authorList>
            <person name="Macas J."/>
            <person name="Novak P."/>
            <person name="Neumann P."/>
        </authorList>
    </citation>
    <scope>NUCLEOTIDE SEQUENCE</scope>
</reference>
<protein>
    <submittedName>
        <fullName evidence="2">Uncharacterized protein</fullName>
    </submittedName>
</protein>
<comment type="caution">
    <text evidence="2">The sequence shown here is derived from an EMBL/GenBank/DDBJ whole genome shotgun (WGS) entry which is preliminary data.</text>
</comment>
<gene>
    <name evidence="2" type="ORF">CEURO_LOCUS22328</name>
</gene>
<keyword evidence="3" id="KW-1185">Reference proteome</keyword>
<sequence>MVERAIPRLPCLEELGVAGVKRRVLCMKAEGDHIVGAPGRLRGRDGQRGGRRHQRRQLRFSFEIECGCFRGVGEVNGFVFVGVDGFEGEAEVGGEVVVSISGVCHRRIHDGVNRFDWAGPRVRYVDGPKNNSRYNNGNHYKTDGNRT</sequence>